<dbReference type="OrthoDB" id="5872100at2759"/>
<dbReference type="WBParaSite" id="GPUH_0000072001-mRNA-1">
    <property type="protein sequence ID" value="GPUH_0000072001-mRNA-1"/>
    <property type="gene ID" value="GPUH_0000072001"/>
</dbReference>
<reference evidence="3" key="1">
    <citation type="submission" date="2016-06" db="UniProtKB">
        <authorList>
            <consortium name="WormBaseParasite"/>
        </authorList>
    </citation>
    <scope>IDENTIFICATION</scope>
</reference>
<evidence type="ECO:0000313" key="2">
    <source>
        <dbReference type="Proteomes" id="UP000271098"/>
    </source>
</evidence>
<dbReference type="SUPFAM" id="SSF52058">
    <property type="entry name" value="L domain-like"/>
    <property type="match status" value="1"/>
</dbReference>
<name>A0A183CW79_9BILA</name>
<accession>A0A183CW79</accession>
<dbReference type="AlphaFoldDB" id="A0A183CW79"/>
<dbReference type="Gene3D" id="3.80.10.10">
    <property type="entry name" value="Ribonuclease Inhibitor"/>
    <property type="match status" value="1"/>
</dbReference>
<gene>
    <name evidence="1" type="ORF">GPUH_LOCUS720</name>
</gene>
<evidence type="ECO:0000313" key="3">
    <source>
        <dbReference type="WBParaSite" id="GPUH_0000072001-mRNA-1"/>
    </source>
</evidence>
<protein>
    <submittedName>
        <fullName evidence="3">LRRCT domain-containing protein</fullName>
    </submittedName>
</protein>
<organism evidence="3">
    <name type="scientific">Gongylonema pulchrum</name>
    <dbReference type="NCBI Taxonomy" id="637853"/>
    <lineage>
        <taxon>Eukaryota</taxon>
        <taxon>Metazoa</taxon>
        <taxon>Ecdysozoa</taxon>
        <taxon>Nematoda</taxon>
        <taxon>Chromadorea</taxon>
        <taxon>Rhabditida</taxon>
        <taxon>Spirurina</taxon>
        <taxon>Spiruromorpha</taxon>
        <taxon>Spiruroidea</taxon>
        <taxon>Gongylonematidae</taxon>
        <taxon>Gongylonema</taxon>
    </lineage>
</organism>
<dbReference type="EMBL" id="UYRT01000708">
    <property type="protein sequence ID" value="VDK28598.1"/>
    <property type="molecule type" value="Genomic_DNA"/>
</dbReference>
<keyword evidence="2" id="KW-1185">Reference proteome</keyword>
<reference evidence="1 2" key="2">
    <citation type="submission" date="2018-11" db="EMBL/GenBank/DDBJ databases">
        <authorList>
            <consortium name="Pathogen Informatics"/>
        </authorList>
    </citation>
    <scope>NUCLEOTIDE SEQUENCE [LARGE SCALE GENOMIC DNA]</scope>
</reference>
<sequence length="186" mass="21159">MDITDFNVLLIYLSCYHVQVAVNTRRGDLQCPSRCSCAADVAEQDFLVISCKWSSLSVSAAEQQHPFAHFPVNITKTLNIDCDSTATETADHYDQFSENLFTGFSNLQNLRIQRCKTHALPRNLLHGLSNLRSVHFYQLERLKLPDDFFTDNKRLEKLTIVECNLEALPDSLLCDSPYIQPETSIT</sequence>
<dbReference type="Proteomes" id="UP000271098">
    <property type="component" value="Unassembled WGS sequence"/>
</dbReference>
<proteinExistence type="predicted"/>
<evidence type="ECO:0000313" key="1">
    <source>
        <dbReference type="EMBL" id="VDK28598.1"/>
    </source>
</evidence>
<dbReference type="InterPro" id="IPR032675">
    <property type="entry name" value="LRR_dom_sf"/>
</dbReference>